<sequence>MATKTEIQQILSKLNSIEQRISKIETAQAQTATTASSIDSSGDVAAVLTKMGELEKKLIGLENLILNNNNKDEEDPAHAMERQRSLVLIGVPENAEITATAKNKADRQLVEKLFDRLGVETEAIVYRLGKIPTPSGGPRLVKCVLPASTLQRFALRQWKFKRSEIRSMPNFNRLIIRPSLTRAQLEMEKEQREMNKKLKEAQMNPQILFFTESWLNSKINDSVIIQGFSYTLIRSDRQSRKGGGSAILISDLIPFQTIKVPKVQNSDVCCIDIFSPINQQKIRFINVYRPTTKETIQNFYSLIDCLILLSTIDYPLIILGDLNFPNFNWSIPNVFPDSPTPFESAFIEFFQALDLKQLVKSPSRNENFLDLILTKDSSIISSLSIKAPFGHSDHNSITFSIKLNYKKTNSNSERKYNFRKANYSHINQILANTDWIIFFYDCPDVESSYNKFIYFLHTIIESLVPLIKQTDSIKNLPVHIQRLYQYRKNLWKGITKEHIRKKFLETSKKFELEISKFIRNRENKKLFNIKTKFDYVSSFIKSKNLKIPSLIGQNNQFIFSNQIKSDILADQFSSVFSDQNISSQFLSFSHQYPTTKIDSIFIDPQIVFNTMAKLDNSNNSSPDGIPNIFYNKCRDTLVIPLTHIFSLSILSSKIPTIWKKAIINPIPKKSNPKYPIDFRPISLLCSSSKILEKIIANELQSFIEANNILPNCQHGFRKSHYVSTQLLEVMDDFTYSLENKCLIDVIYFDLAKAFDTVPHSLLISKLNNIGIQGNILSWINDYLSYRTFTVRVSNHFSKEKYCTSGVPQGSILGPLLFIIFISDLPEFCATPGITLKLFADDLKAYNIF</sequence>
<dbReference type="InterPro" id="IPR005135">
    <property type="entry name" value="Endo/exonuclease/phosphatase"/>
</dbReference>
<dbReference type="PROSITE" id="PS50878">
    <property type="entry name" value="RT_POL"/>
    <property type="match status" value="1"/>
</dbReference>
<dbReference type="PANTHER" id="PTHR33395:SF22">
    <property type="entry name" value="REVERSE TRANSCRIPTASE DOMAIN-CONTAINING PROTEIN"/>
    <property type="match status" value="1"/>
</dbReference>
<dbReference type="Pfam" id="PF00078">
    <property type="entry name" value="RVT_1"/>
    <property type="match status" value="1"/>
</dbReference>
<dbReference type="InterPro" id="IPR036691">
    <property type="entry name" value="Endo/exonu/phosph_ase_sf"/>
</dbReference>
<dbReference type="AlphaFoldDB" id="A0A1I8BIH8"/>
<dbReference type="CDD" id="cd01650">
    <property type="entry name" value="RT_nLTR_like"/>
    <property type="match status" value="1"/>
</dbReference>
<dbReference type="OMA" id="QNSTASW"/>
<evidence type="ECO:0000313" key="3">
    <source>
        <dbReference type="WBParaSite" id="MhA1_Contig2559.frz3.gene1"/>
    </source>
</evidence>
<dbReference type="InterPro" id="IPR000477">
    <property type="entry name" value="RT_dom"/>
</dbReference>
<keyword evidence="2" id="KW-1185">Reference proteome</keyword>
<dbReference type="GO" id="GO:0007508">
    <property type="term" value="P:larval heart development"/>
    <property type="evidence" value="ECO:0007669"/>
    <property type="project" value="TreeGrafter"/>
</dbReference>
<dbReference type="GO" id="GO:0003824">
    <property type="term" value="F:catalytic activity"/>
    <property type="evidence" value="ECO:0007669"/>
    <property type="project" value="InterPro"/>
</dbReference>
<dbReference type="PANTHER" id="PTHR33395">
    <property type="entry name" value="TRANSCRIPTASE, PUTATIVE-RELATED-RELATED"/>
    <property type="match status" value="1"/>
</dbReference>
<dbReference type="GO" id="GO:0031012">
    <property type="term" value="C:extracellular matrix"/>
    <property type="evidence" value="ECO:0007669"/>
    <property type="project" value="TreeGrafter"/>
</dbReference>
<protein>
    <submittedName>
        <fullName evidence="3">Reverse transcriptase domain-containing protein</fullName>
    </submittedName>
</protein>
<dbReference type="Gene3D" id="3.60.10.10">
    <property type="entry name" value="Endonuclease/exonuclease/phosphatase"/>
    <property type="match status" value="1"/>
</dbReference>
<accession>A0A1I8BIH8</accession>
<organism evidence="2 3">
    <name type="scientific">Meloidogyne hapla</name>
    <name type="common">Root-knot nematode worm</name>
    <dbReference type="NCBI Taxonomy" id="6305"/>
    <lineage>
        <taxon>Eukaryota</taxon>
        <taxon>Metazoa</taxon>
        <taxon>Ecdysozoa</taxon>
        <taxon>Nematoda</taxon>
        <taxon>Chromadorea</taxon>
        <taxon>Rhabditida</taxon>
        <taxon>Tylenchina</taxon>
        <taxon>Tylenchomorpha</taxon>
        <taxon>Tylenchoidea</taxon>
        <taxon>Meloidogynidae</taxon>
        <taxon>Meloidogyninae</taxon>
        <taxon>Meloidogyne</taxon>
    </lineage>
</organism>
<dbReference type="WBParaSite" id="MhA1_Contig2559.frz3.gene1">
    <property type="protein sequence ID" value="MhA1_Contig2559.frz3.gene1"/>
    <property type="gene ID" value="MhA1_Contig2559.frz3.gene1"/>
</dbReference>
<evidence type="ECO:0000313" key="2">
    <source>
        <dbReference type="Proteomes" id="UP000095281"/>
    </source>
</evidence>
<reference evidence="3" key="1">
    <citation type="submission" date="2016-11" db="UniProtKB">
        <authorList>
            <consortium name="WormBaseParasite"/>
        </authorList>
    </citation>
    <scope>IDENTIFICATION</scope>
</reference>
<dbReference type="Proteomes" id="UP000095281">
    <property type="component" value="Unplaced"/>
</dbReference>
<dbReference type="InterPro" id="IPR043502">
    <property type="entry name" value="DNA/RNA_pol_sf"/>
</dbReference>
<dbReference type="Pfam" id="PF14529">
    <property type="entry name" value="Exo_endo_phos_2"/>
    <property type="match status" value="1"/>
</dbReference>
<evidence type="ECO:0000259" key="1">
    <source>
        <dbReference type="PROSITE" id="PS50878"/>
    </source>
</evidence>
<feature type="domain" description="Reverse transcriptase" evidence="1">
    <location>
        <begin position="647"/>
        <end position="848"/>
    </location>
</feature>
<name>A0A1I8BIH8_MELHA</name>
<dbReference type="GO" id="GO:0061343">
    <property type="term" value="P:cell adhesion involved in heart morphogenesis"/>
    <property type="evidence" value="ECO:0007669"/>
    <property type="project" value="TreeGrafter"/>
</dbReference>
<dbReference type="SUPFAM" id="SSF56672">
    <property type="entry name" value="DNA/RNA polymerases"/>
    <property type="match status" value="1"/>
</dbReference>
<dbReference type="SUPFAM" id="SSF56219">
    <property type="entry name" value="DNase I-like"/>
    <property type="match status" value="1"/>
</dbReference>
<proteinExistence type="predicted"/>